<accession>A0ABS9KAA5</accession>
<name>A0ABS9KAA5_9BACT</name>
<protein>
    <submittedName>
        <fullName evidence="1">Uncharacterized protein</fullName>
    </submittedName>
</protein>
<proteinExistence type="predicted"/>
<keyword evidence="2" id="KW-1185">Reference proteome</keyword>
<reference evidence="1" key="1">
    <citation type="submission" date="2022-01" db="EMBL/GenBank/DDBJ databases">
        <authorList>
            <person name="Wang Y."/>
        </authorList>
    </citation>
    <scope>NUCLEOTIDE SEQUENCE</scope>
    <source>
        <strain evidence="1">WB101</strain>
    </source>
</reference>
<reference evidence="1" key="2">
    <citation type="submission" date="2024-05" db="EMBL/GenBank/DDBJ databases">
        <title>Rhodohalobacter halophilus gen. nov., sp. nov., a moderately halophilic member of the family Balneolaceae.</title>
        <authorList>
            <person name="Xia J."/>
        </authorList>
    </citation>
    <scope>NUCLEOTIDE SEQUENCE</scope>
    <source>
        <strain evidence="1">WB101</strain>
    </source>
</reference>
<evidence type="ECO:0000313" key="2">
    <source>
        <dbReference type="Proteomes" id="UP001165366"/>
    </source>
</evidence>
<dbReference type="EMBL" id="JAKLWS010000003">
    <property type="protein sequence ID" value="MCG2587784.1"/>
    <property type="molecule type" value="Genomic_DNA"/>
</dbReference>
<sequence>MTEIINVADYEDTAFKEIRLKTLMNELVREKQFFDTNDERARALKPGRLAKEYLKYTGQYLRQFELCLKTFDGKTTEEFTDENRTAIIKLYEDHVIEIGKDLKSFASDSINTNKLIILDFTEVEKKIDSSNRDEYGFFLWYGFDVLDKSEELYSSDNEICQKMRIYNCSDTSINRLEGKLRDIGKFACIYEAINFVQNHINLNGKYRFRKLVSNLDELFNDFLVDKSKNEINSKKAEEEINELVKEAFKKYEVLDNPKYLIDKNAYKSALRSKFESKLERKKKKSSENE</sequence>
<evidence type="ECO:0000313" key="1">
    <source>
        <dbReference type="EMBL" id="MCG2587784.1"/>
    </source>
</evidence>
<organism evidence="1 2">
    <name type="scientific">Rhodohalobacter sulfatireducens</name>
    <dbReference type="NCBI Taxonomy" id="2911366"/>
    <lineage>
        <taxon>Bacteria</taxon>
        <taxon>Pseudomonadati</taxon>
        <taxon>Balneolota</taxon>
        <taxon>Balneolia</taxon>
        <taxon>Balneolales</taxon>
        <taxon>Balneolaceae</taxon>
        <taxon>Rhodohalobacter</taxon>
    </lineage>
</organism>
<comment type="caution">
    <text evidence="1">The sequence shown here is derived from an EMBL/GenBank/DDBJ whole genome shotgun (WGS) entry which is preliminary data.</text>
</comment>
<dbReference type="RefSeq" id="WP_237852627.1">
    <property type="nucleotide sequence ID" value="NZ_JAKLWS010000003.1"/>
</dbReference>
<dbReference type="Proteomes" id="UP001165366">
    <property type="component" value="Unassembled WGS sequence"/>
</dbReference>
<gene>
    <name evidence="1" type="ORF">L6773_04360</name>
</gene>